<reference evidence="1" key="1">
    <citation type="journal article" date="2013" name="BMC Genomics">
        <title>Unscrambling butterfly oogenesis.</title>
        <authorList>
            <person name="Carter J.M."/>
            <person name="Baker S.C."/>
            <person name="Pink R."/>
            <person name="Carter D.R."/>
            <person name="Collins A."/>
            <person name="Tomlin J."/>
            <person name="Gibbs M."/>
            <person name="Breuker C.J."/>
        </authorList>
    </citation>
    <scope>NUCLEOTIDE SEQUENCE</scope>
    <source>
        <tissue evidence="1">Ovary</tissue>
    </source>
</reference>
<sequence>MVLFFYDVYLLIPYIKLRKMLQEKKLIWYKVYSKNQNPARIASKVQLHRKLLFFQCFKALNTFGKTMMGRKVSSFKIWLYI</sequence>
<dbReference type="AlphaFoldDB" id="S4NS57"/>
<reference evidence="1" key="2">
    <citation type="submission" date="2013-05" db="EMBL/GenBank/DDBJ databases">
        <authorList>
            <person name="Carter J.-M."/>
            <person name="Baker S.C."/>
            <person name="Pink R."/>
            <person name="Carter D.R.F."/>
            <person name="Collins A."/>
            <person name="Tomlin J."/>
            <person name="Gibbs M."/>
            <person name="Breuker C.J."/>
        </authorList>
    </citation>
    <scope>NUCLEOTIDE SEQUENCE</scope>
    <source>
        <tissue evidence="1">Ovary</tissue>
    </source>
</reference>
<organism evidence="1">
    <name type="scientific">Pararge aegeria</name>
    <name type="common">speckled wood butterfly</name>
    <dbReference type="NCBI Taxonomy" id="116150"/>
    <lineage>
        <taxon>Eukaryota</taxon>
        <taxon>Metazoa</taxon>
        <taxon>Ecdysozoa</taxon>
        <taxon>Arthropoda</taxon>
        <taxon>Hexapoda</taxon>
        <taxon>Insecta</taxon>
        <taxon>Pterygota</taxon>
        <taxon>Neoptera</taxon>
        <taxon>Endopterygota</taxon>
        <taxon>Lepidoptera</taxon>
        <taxon>Glossata</taxon>
        <taxon>Ditrysia</taxon>
        <taxon>Papilionoidea</taxon>
        <taxon>Nymphalidae</taxon>
        <taxon>Satyrinae</taxon>
        <taxon>Satyrini</taxon>
        <taxon>Parargina</taxon>
        <taxon>Pararge</taxon>
    </lineage>
</organism>
<protein>
    <submittedName>
        <fullName evidence="1">Uncharacterized protein</fullName>
    </submittedName>
</protein>
<name>S4NS57_9NEOP</name>
<evidence type="ECO:0000313" key="1">
    <source>
        <dbReference type="EMBL" id="JAA78338.1"/>
    </source>
</evidence>
<accession>S4NS57</accession>
<proteinExistence type="predicted"/>
<dbReference type="EMBL" id="GAIX01014222">
    <property type="protein sequence ID" value="JAA78338.1"/>
    <property type="molecule type" value="Transcribed_RNA"/>
</dbReference>